<reference evidence="2 3" key="1">
    <citation type="submission" date="2024-06" db="EMBL/GenBank/DDBJ databases">
        <authorList>
            <person name="Tuo L."/>
        </authorList>
    </citation>
    <scope>NUCLEOTIDE SEQUENCE [LARGE SCALE GENOMIC DNA]</scope>
    <source>
        <strain evidence="2 3">ZMM04-5</strain>
    </source>
</reference>
<evidence type="ECO:0000256" key="1">
    <source>
        <dbReference type="SAM" id="MobiDB-lite"/>
    </source>
</evidence>
<accession>A0ABV3R5Y7</accession>
<feature type="region of interest" description="Disordered" evidence="1">
    <location>
        <begin position="58"/>
        <end position="84"/>
    </location>
</feature>
<protein>
    <submittedName>
        <fullName evidence="2">Uncharacterized protein</fullName>
    </submittedName>
</protein>
<dbReference type="RefSeq" id="WP_367725979.1">
    <property type="nucleotide sequence ID" value="NZ_JBFOCI010000011.1"/>
</dbReference>
<evidence type="ECO:0000313" key="2">
    <source>
        <dbReference type="EMBL" id="MEW9808734.1"/>
    </source>
</evidence>
<keyword evidence="3" id="KW-1185">Reference proteome</keyword>
<dbReference type="EMBL" id="JBFOCI010000011">
    <property type="protein sequence ID" value="MEW9808734.1"/>
    <property type="molecule type" value="Genomic_DNA"/>
</dbReference>
<gene>
    <name evidence="2" type="ORF">ABUE31_22315</name>
</gene>
<sequence length="84" mass="9349">MSDLERAERLQIMLSAEELVAVENFRFEKRMPSRAAAVRELLRRGLAAEGFTLADPSAKSQDYGVVRSGARPGQGRNSRKDEPT</sequence>
<comment type="caution">
    <text evidence="2">The sequence shown here is derived from an EMBL/GenBank/DDBJ whole genome shotgun (WGS) entry which is preliminary data.</text>
</comment>
<name>A0ABV3R5Y7_9HYPH</name>
<dbReference type="Proteomes" id="UP001556196">
    <property type="component" value="Unassembled WGS sequence"/>
</dbReference>
<organism evidence="2 3">
    <name type="scientific">Mesorhizobium marinum</name>
    <dbReference type="NCBI Taxonomy" id="3228790"/>
    <lineage>
        <taxon>Bacteria</taxon>
        <taxon>Pseudomonadati</taxon>
        <taxon>Pseudomonadota</taxon>
        <taxon>Alphaproteobacteria</taxon>
        <taxon>Hyphomicrobiales</taxon>
        <taxon>Phyllobacteriaceae</taxon>
        <taxon>Mesorhizobium</taxon>
    </lineage>
</organism>
<proteinExistence type="predicted"/>
<evidence type="ECO:0000313" key="3">
    <source>
        <dbReference type="Proteomes" id="UP001556196"/>
    </source>
</evidence>